<evidence type="ECO:0000313" key="3">
    <source>
        <dbReference type="Ensembl" id="ENSPREP00000019470.1"/>
    </source>
</evidence>
<reference evidence="4" key="1">
    <citation type="submission" date="2013-11" db="EMBL/GenBank/DDBJ databases">
        <title>The genomic landscape of the Guanapo guppy.</title>
        <authorList>
            <person name="Kuenstner A."/>
            <person name="Dreyer C."/>
        </authorList>
    </citation>
    <scope>NUCLEOTIDE SEQUENCE</scope>
    <source>
        <strain evidence="4">Guanapo</strain>
    </source>
</reference>
<accession>A0A3P9PCI2</accession>
<evidence type="ECO:0000256" key="1">
    <source>
        <dbReference type="SAM" id="Phobius"/>
    </source>
</evidence>
<dbReference type="GeneTree" id="ENSGT00940000175371"/>
<organism evidence="3 4">
    <name type="scientific">Poecilia reticulata</name>
    <name type="common">Guppy</name>
    <name type="synonym">Acanthophacelus reticulatus</name>
    <dbReference type="NCBI Taxonomy" id="8081"/>
    <lineage>
        <taxon>Eukaryota</taxon>
        <taxon>Metazoa</taxon>
        <taxon>Chordata</taxon>
        <taxon>Craniata</taxon>
        <taxon>Vertebrata</taxon>
        <taxon>Euteleostomi</taxon>
        <taxon>Actinopterygii</taxon>
        <taxon>Neopterygii</taxon>
        <taxon>Teleostei</taxon>
        <taxon>Neoteleostei</taxon>
        <taxon>Acanthomorphata</taxon>
        <taxon>Ovalentaria</taxon>
        <taxon>Atherinomorphae</taxon>
        <taxon>Cyprinodontiformes</taxon>
        <taxon>Poeciliidae</taxon>
        <taxon>Poeciliinae</taxon>
        <taxon>Poecilia</taxon>
    </lineage>
</organism>
<sequence>PFWFFSLFYGEKSTAFFLAQEKRKQTNVTINELINEKGEKVSDITSILETVQNFYSQLFTSENISTNKINQVVGVIDSSLSQEDSLCCDAPLTEEEIQHAIKSLNNNKSLGHDGITLIFYKQFKDPISKILLQVFSVMEQTGCTPRTFAQGVITILYKNKGDRNNLENYRPISLLDTDYKIYSKTLANRLKSVIGTLISSSQAYGIPQRNISDTVLSINHIIQSMVSSQGIFLNIDFSKAFNRVEHNFLWEVLNKFGFGQSFISKLQLYLKAESKVKFSPVFSILFFGFWTFFVFLFCGFTSPQCPTVGEGFSFFAIEFLKDKRTDPSVLINLERNTDTSMEQVKITVFEKENTVQIEVVGEEISVLDLMKNISFLCGGLLACRLLTDRKFAITLSNEKAKK</sequence>
<keyword evidence="4" id="KW-1185">Reference proteome</keyword>
<dbReference type="AlphaFoldDB" id="A0A3P9PCI2"/>
<reference evidence="3" key="3">
    <citation type="submission" date="2025-09" db="UniProtKB">
        <authorList>
            <consortium name="Ensembl"/>
        </authorList>
    </citation>
    <scope>IDENTIFICATION</scope>
    <source>
        <strain evidence="3">Guanapo</strain>
    </source>
</reference>
<feature type="transmembrane region" description="Helical" evidence="1">
    <location>
        <begin position="278"/>
        <end position="297"/>
    </location>
</feature>
<evidence type="ECO:0000259" key="2">
    <source>
        <dbReference type="Pfam" id="PF00078"/>
    </source>
</evidence>
<dbReference type="OMA" id="KARCECE"/>
<dbReference type="PANTHER" id="PTHR31635:SF196">
    <property type="entry name" value="REVERSE TRANSCRIPTASE DOMAIN-CONTAINING PROTEIN-RELATED"/>
    <property type="match status" value="1"/>
</dbReference>
<reference evidence="3" key="2">
    <citation type="submission" date="2025-08" db="UniProtKB">
        <authorList>
            <consortium name="Ensembl"/>
        </authorList>
    </citation>
    <scope>IDENTIFICATION</scope>
    <source>
        <strain evidence="3">Guanapo</strain>
    </source>
</reference>
<dbReference type="SUPFAM" id="SSF56672">
    <property type="entry name" value="DNA/RNA polymerases"/>
    <property type="match status" value="1"/>
</dbReference>
<dbReference type="Proteomes" id="UP000242638">
    <property type="component" value="Unassembled WGS sequence"/>
</dbReference>
<protein>
    <recommendedName>
        <fullName evidence="2">Reverse transcriptase domain-containing protein</fullName>
    </recommendedName>
</protein>
<dbReference type="Ensembl" id="ENSPRET00000019679.1">
    <property type="protein sequence ID" value="ENSPREP00000019470.1"/>
    <property type="gene ID" value="ENSPREG00000013169.1"/>
</dbReference>
<dbReference type="InterPro" id="IPR000477">
    <property type="entry name" value="RT_dom"/>
</dbReference>
<proteinExistence type="predicted"/>
<keyword evidence="1" id="KW-0472">Membrane</keyword>
<evidence type="ECO:0000313" key="4">
    <source>
        <dbReference type="Proteomes" id="UP000242638"/>
    </source>
</evidence>
<dbReference type="PANTHER" id="PTHR31635">
    <property type="entry name" value="REVERSE TRANSCRIPTASE DOMAIN-CONTAINING PROTEIN-RELATED"/>
    <property type="match status" value="1"/>
</dbReference>
<name>A0A3P9PCI2_POERE</name>
<keyword evidence="1" id="KW-1133">Transmembrane helix</keyword>
<dbReference type="InterPro" id="IPR043502">
    <property type="entry name" value="DNA/RNA_pol_sf"/>
</dbReference>
<keyword evidence="1" id="KW-0812">Transmembrane</keyword>
<dbReference type="STRING" id="8081.ENSPREP00000019470"/>
<feature type="domain" description="Reverse transcriptase" evidence="2">
    <location>
        <begin position="162"/>
        <end position="288"/>
    </location>
</feature>
<dbReference type="Pfam" id="PF00078">
    <property type="entry name" value="RVT_1"/>
    <property type="match status" value="1"/>
</dbReference>